<dbReference type="Pfam" id="PF25940">
    <property type="entry name" value="LcnD_C"/>
    <property type="match status" value="1"/>
</dbReference>
<keyword evidence="5" id="KW-0175">Coiled coil</keyword>
<accession>A0ABV2EW31</accession>
<evidence type="ECO:0000313" key="9">
    <source>
        <dbReference type="EMBL" id="MET3534857.1"/>
    </source>
</evidence>
<keyword evidence="6" id="KW-0472">Membrane</keyword>
<name>A0ABV2EW31_9STRE</name>
<evidence type="ECO:0000256" key="2">
    <source>
        <dbReference type="ARBA" id="ARBA00004370"/>
    </source>
</evidence>
<dbReference type="InterPro" id="IPR058795">
    <property type="entry name" value="LcnD_C"/>
</dbReference>
<comment type="subcellular location">
    <subcellularLocation>
        <location evidence="1">Cell envelope</location>
    </subcellularLocation>
    <subcellularLocation>
        <location evidence="2">Membrane</location>
    </subcellularLocation>
</comment>
<keyword evidence="4" id="KW-1133">Transmembrane helix</keyword>
<evidence type="ECO:0000256" key="6">
    <source>
        <dbReference type="ARBA" id="ARBA00023136"/>
    </source>
</evidence>
<evidence type="ECO:0008006" key="11">
    <source>
        <dbReference type="Google" id="ProtNLM"/>
    </source>
</evidence>
<proteinExistence type="predicted"/>
<evidence type="ECO:0000256" key="5">
    <source>
        <dbReference type="ARBA" id="ARBA00023054"/>
    </source>
</evidence>
<evidence type="ECO:0000256" key="1">
    <source>
        <dbReference type="ARBA" id="ARBA00004196"/>
    </source>
</evidence>
<dbReference type="Pfam" id="PF25935">
    <property type="entry name" value="BSH_LcnD"/>
    <property type="match status" value="1"/>
</dbReference>
<dbReference type="EMBL" id="JBEPLX010000035">
    <property type="protein sequence ID" value="MET3534857.1"/>
    <property type="molecule type" value="Genomic_DNA"/>
</dbReference>
<evidence type="ECO:0000313" key="10">
    <source>
        <dbReference type="Proteomes" id="UP001549134"/>
    </source>
</evidence>
<organism evidence="9 10">
    <name type="scientific">Streptococcus parasuis</name>
    <dbReference type="NCBI Taxonomy" id="1501662"/>
    <lineage>
        <taxon>Bacteria</taxon>
        <taxon>Bacillati</taxon>
        <taxon>Bacillota</taxon>
        <taxon>Bacilli</taxon>
        <taxon>Lactobacillales</taxon>
        <taxon>Streptococcaceae</taxon>
        <taxon>Streptococcus</taxon>
    </lineage>
</organism>
<dbReference type="InterPro" id="IPR050465">
    <property type="entry name" value="UPF0194_transport"/>
</dbReference>
<evidence type="ECO:0000259" key="7">
    <source>
        <dbReference type="Pfam" id="PF25935"/>
    </source>
</evidence>
<sequence length="155" mass="17334">MAQLEQASVRLENNTITAPETGVIHLNSEFEGKSLIPSGSEIAQIYPNINQTKEFLITYYVTSEHVALLKEKQDVRLSLEKVGNQSITVVGKIKSIDKTATKTEEGNLFKVTALAQLSDKHSDVIQYGLQGRVTSIIAKKTYFDYYKDKILSNHD</sequence>
<dbReference type="Proteomes" id="UP001549134">
    <property type="component" value="Unassembled WGS sequence"/>
</dbReference>
<feature type="domain" description="LcnD-like C-terminal" evidence="8">
    <location>
        <begin position="52"/>
        <end position="140"/>
    </location>
</feature>
<evidence type="ECO:0000256" key="3">
    <source>
        <dbReference type="ARBA" id="ARBA00022692"/>
    </source>
</evidence>
<dbReference type="Gene3D" id="2.40.30.170">
    <property type="match status" value="1"/>
</dbReference>
<keyword evidence="10" id="KW-1185">Reference proteome</keyword>
<protein>
    <recommendedName>
        <fullName evidence="11">HlyD family efflux transporter periplasmic adaptor subunit</fullName>
    </recommendedName>
</protein>
<evidence type="ECO:0000259" key="8">
    <source>
        <dbReference type="Pfam" id="PF25940"/>
    </source>
</evidence>
<evidence type="ECO:0000256" key="4">
    <source>
        <dbReference type="ARBA" id="ARBA00022989"/>
    </source>
</evidence>
<comment type="caution">
    <text evidence="9">The sequence shown here is derived from an EMBL/GenBank/DDBJ whole genome shotgun (WGS) entry which is preliminary data.</text>
</comment>
<dbReference type="PANTHER" id="PTHR32347:SF23">
    <property type="entry name" value="BLL5650 PROTEIN"/>
    <property type="match status" value="1"/>
</dbReference>
<dbReference type="InterPro" id="IPR058786">
    <property type="entry name" value="BSH_LcnD"/>
</dbReference>
<dbReference type="PANTHER" id="PTHR32347">
    <property type="entry name" value="EFFLUX SYSTEM COMPONENT YKNX-RELATED"/>
    <property type="match status" value="1"/>
</dbReference>
<gene>
    <name evidence="9" type="ORF">ABID50_002023</name>
</gene>
<reference evidence="9 10" key="1">
    <citation type="submission" date="2024-06" db="EMBL/GenBank/DDBJ databases">
        <title>Genomic Encyclopedia of Type Strains, Phase IV (KMG-IV): sequencing the most valuable type-strain genomes for metagenomic binning, comparative biology and taxonomic classification.</title>
        <authorList>
            <person name="Goeker M."/>
        </authorList>
    </citation>
    <scope>NUCLEOTIDE SEQUENCE [LARGE SCALE GENOMIC DNA]</scope>
    <source>
        <strain evidence="9 10">DSM 29126</strain>
    </source>
</reference>
<keyword evidence="3" id="KW-0812">Transmembrane</keyword>
<feature type="domain" description="LcnD-like barrel-sandwich hybrid" evidence="7">
    <location>
        <begin position="6"/>
        <end position="47"/>
    </location>
</feature>